<dbReference type="GO" id="GO:0008234">
    <property type="term" value="F:cysteine-type peptidase activity"/>
    <property type="evidence" value="ECO:0007669"/>
    <property type="project" value="InterPro"/>
</dbReference>
<evidence type="ECO:0000313" key="6">
    <source>
        <dbReference type="Proteomes" id="UP000886595"/>
    </source>
</evidence>
<feature type="compositionally biased region" description="Basic and acidic residues" evidence="3">
    <location>
        <begin position="184"/>
        <end position="195"/>
    </location>
</feature>
<protein>
    <recommendedName>
        <fullName evidence="4">Ubiquitin-like protease family profile domain-containing protein</fullName>
    </recommendedName>
</protein>
<dbReference type="EMBL" id="JAAMPC010000003">
    <property type="protein sequence ID" value="KAG2323043.1"/>
    <property type="molecule type" value="Genomic_DNA"/>
</dbReference>
<dbReference type="Gene3D" id="3.40.395.10">
    <property type="entry name" value="Adenoviral Proteinase, Chain A"/>
    <property type="match status" value="1"/>
</dbReference>
<gene>
    <name evidence="5" type="ORF">Bca52824_016256</name>
</gene>
<dbReference type="InterPro" id="IPR003653">
    <property type="entry name" value="Peptidase_C48_C"/>
</dbReference>
<sequence>MYLKVTCILPSIPHEPEDDVSMEDESSEDLNKMAVLSKTRYMFILDDWRNRSVNIHDANEEIGRRSLLFGNVERGQASSKEEFVLSKINRMIEDDFRSMNCQNGELKARVSKLEKRHRVTSDKTLLDETDTEPLNETSTKGGEADPDQSDTEENRVQTHFEISANVDIASQDDTIGRKCKRTKKLQESVSSDRIRPQSPPEKLGETKSFELMDKVGAYHNDVLLKSIQFNLSDLRIPKEWVDGVWKIAKEGKAVVGKKRKATGPLVDNLAFLQRDEKRPIGPRNPPIPVTPEVILPIDPFVTPEFPRFSRLGHWMELQGIHCVLFYINKREKKKKKEFFQYMDDAENNLKEEHIDAAFAILNCKRVEQTTWFRNKNIPTACFVPVSFLEVVGYNYKSLKKPPKKGIKLLEGHVGEVVRGFIHPNKMWLEDGDVIYGVVHDRLNSHFIEMEIHLMDNTITLFHCGLPKENITVGLTQIQKLAVLIPAIKLEFLGEEINYKDIVPFQIKKAEELPKTKFPYNCGIFVVKMLECK</sequence>
<dbReference type="Pfam" id="PF02902">
    <property type="entry name" value="Peptidase_C48"/>
    <property type="match status" value="1"/>
</dbReference>
<reference evidence="5 6" key="1">
    <citation type="submission" date="2020-02" db="EMBL/GenBank/DDBJ databases">
        <authorList>
            <person name="Ma Q."/>
            <person name="Huang Y."/>
            <person name="Song X."/>
            <person name="Pei D."/>
        </authorList>
    </citation>
    <scope>NUCLEOTIDE SEQUENCE [LARGE SCALE GENOMIC DNA]</scope>
    <source>
        <strain evidence="5">Sxm20200214</strain>
        <tissue evidence="5">Leaf</tissue>
    </source>
</reference>
<evidence type="ECO:0000256" key="2">
    <source>
        <dbReference type="ARBA" id="ARBA00022801"/>
    </source>
</evidence>
<feature type="domain" description="Ubiquitin-like protease family profile" evidence="4">
    <location>
        <begin position="417"/>
        <end position="531"/>
    </location>
</feature>
<evidence type="ECO:0000313" key="5">
    <source>
        <dbReference type="EMBL" id="KAG2323043.1"/>
    </source>
</evidence>
<dbReference type="AlphaFoldDB" id="A0A8X7W397"/>
<evidence type="ECO:0000259" key="4">
    <source>
        <dbReference type="Pfam" id="PF02902"/>
    </source>
</evidence>
<evidence type="ECO:0000256" key="3">
    <source>
        <dbReference type="SAM" id="MobiDB-lite"/>
    </source>
</evidence>
<accession>A0A8X7W397</accession>
<comment type="caution">
    <text evidence="5">The sequence shown here is derived from an EMBL/GenBank/DDBJ whole genome shotgun (WGS) entry which is preliminary data.</text>
</comment>
<feature type="region of interest" description="Disordered" evidence="3">
    <location>
        <begin position="173"/>
        <end position="204"/>
    </location>
</feature>
<keyword evidence="2" id="KW-0378">Hydrolase</keyword>
<keyword evidence="6" id="KW-1185">Reference proteome</keyword>
<dbReference type="GO" id="GO:0006508">
    <property type="term" value="P:proteolysis"/>
    <property type="evidence" value="ECO:0007669"/>
    <property type="project" value="UniProtKB-KW"/>
</dbReference>
<keyword evidence="1" id="KW-0645">Protease</keyword>
<proteinExistence type="predicted"/>
<evidence type="ECO:0000256" key="1">
    <source>
        <dbReference type="ARBA" id="ARBA00022670"/>
    </source>
</evidence>
<feature type="compositionally biased region" description="Basic and acidic residues" evidence="3">
    <location>
        <begin position="117"/>
        <end position="126"/>
    </location>
</feature>
<organism evidence="5 6">
    <name type="scientific">Brassica carinata</name>
    <name type="common">Ethiopian mustard</name>
    <name type="synonym">Abyssinian cabbage</name>
    <dbReference type="NCBI Taxonomy" id="52824"/>
    <lineage>
        <taxon>Eukaryota</taxon>
        <taxon>Viridiplantae</taxon>
        <taxon>Streptophyta</taxon>
        <taxon>Embryophyta</taxon>
        <taxon>Tracheophyta</taxon>
        <taxon>Spermatophyta</taxon>
        <taxon>Magnoliopsida</taxon>
        <taxon>eudicotyledons</taxon>
        <taxon>Gunneridae</taxon>
        <taxon>Pentapetalae</taxon>
        <taxon>rosids</taxon>
        <taxon>malvids</taxon>
        <taxon>Brassicales</taxon>
        <taxon>Brassicaceae</taxon>
        <taxon>Brassiceae</taxon>
        <taxon>Brassica</taxon>
    </lineage>
</organism>
<name>A0A8X7W397_BRACI</name>
<feature type="region of interest" description="Disordered" evidence="3">
    <location>
        <begin position="117"/>
        <end position="154"/>
    </location>
</feature>
<dbReference type="Proteomes" id="UP000886595">
    <property type="component" value="Unassembled WGS sequence"/>
</dbReference>